<proteinExistence type="predicted"/>
<dbReference type="AlphaFoldDB" id="X0KW32"/>
<reference evidence="1" key="1">
    <citation type="submission" date="2011-11" db="EMBL/GenBank/DDBJ databases">
        <title>The Genome Sequence of Fusarium oxysporum Cotton.</title>
        <authorList>
            <consortium name="The Broad Institute Genome Sequencing Platform"/>
            <person name="Ma L.-J."/>
            <person name="Gale L.R."/>
            <person name="Schwartz D.C."/>
            <person name="Zhou S."/>
            <person name="Corby-Kistler H."/>
            <person name="Young S.K."/>
            <person name="Zeng Q."/>
            <person name="Gargeya S."/>
            <person name="Fitzgerald M."/>
            <person name="Haas B."/>
            <person name="Abouelleil A."/>
            <person name="Alvarado L."/>
            <person name="Arachchi H.M."/>
            <person name="Berlin A."/>
            <person name="Brown A."/>
            <person name="Chapman S.B."/>
            <person name="Chen Z."/>
            <person name="Dunbar C."/>
            <person name="Freedman E."/>
            <person name="Gearin G."/>
            <person name="Goldberg J."/>
            <person name="Griggs A."/>
            <person name="Gujja S."/>
            <person name="Heiman D."/>
            <person name="Howarth C."/>
            <person name="Larson L."/>
            <person name="Lui A."/>
            <person name="MacDonald P.J.P."/>
            <person name="Montmayeur A."/>
            <person name="Murphy C."/>
            <person name="Neiman D."/>
            <person name="Pearson M."/>
            <person name="Priest M."/>
            <person name="Roberts A."/>
            <person name="Saif S."/>
            <person name="Shea T."/>
            <person name="Shenoy N."/>
            <person name="Sisk P."/>
            <person name="Stolte C."/>
            <person name="Sykes S."/>
            <person name="Wortman J."/>
            <person name="Nusbaum C."/>
            <person name="Birren B."/>
        </authorList>
    </citation>
    <scope>NUCLEOTIDE SEQUENCE [LARGE SCALE GENOMIC DNA]</scope>
    <source>
        <strain evidence="1">25433</strain>
    </source>
</reference>
<reference evidence="1" key="2">
    <citation type="submission" date="2012-05" db="EMBL/GenBank/DDBJ databases">
        <title>The Genome Annotation of Fusarium oxysporum Cotton.</title>
        <authorList>
            <consortium name="The Broad Institute Genomics Platform"/>
            <person name="Ma L.-J."/>
            <person name="Corby-Kistler H."/>
            <person name="Broz K."/>
            <person name="Gale L.R."/>
            <person name="Jonkers W."/>
            <person name="O'Donnell K."/>
            <person name="Ploetz R."/>
            <person name="Steinberg C."/>
            <person name="Schwartz D.C."/>
            <person name="VanEtten H."/>
            <person name="Zhou S."/>
            <person name="Young S.K."/>
            <person name="Zeng Q."/>
            <person name="Gargeya S."/>
            <person name="Fitzgerald M."/>
            <person name="Abouelleil A."/>
            <person name="Alvarado L."/>
            <person name="Chapman S.B."/>
            <person name="Gainer-Dewar J."/>
            <person name="Goldberg J."/>
            <person name="Griggs A."/>
            <person name="Gujja S."/>
            <person name="Hansen M."/>
            <person name="Howarth C."/>
            <person name="Imamovic A."/>
            <person name="Ireland A."/>
            <person name="Larimer J."/>
            <person name="McCowan C."/>
            <person name="Murphy C."/>
            <person name="Pearson M."/>
            <person name="Poon T.W."/>
            <person name="Priest M."/>
            <person name="Roberts A."/>
            <person name="Saif S."/>
            <person name="Shea T."/>
            <person name="Sykes S."/>
            <person name="Wortman J."/>
            <person name="Nusbaum C."/>
            <person name="Birren B."/>
        </authorList>
    </citation>
    <scope>NUCLEOTIDE SEQUENCE</scope>
    <source>
        <strain evidence="1">25433</strain>
    </source>
</reference>
<protein>
    <submittedName>
        <fullName evidence="1">Uncharacterized protein</fullName>
    </submittedName>
</protein>
<accession>X0KW32</accession>
<dbReference type="EMBL" id="JH657981">
    <property type="protein sequence ID" value="EXM17814.1"/>
    <property type="molecule type" value="Genomic_DNA"/>
</dbReference>
<name>X0KW32_FUSOX</name>
<evidence type="ECO:0000313" key="1">
    <source>
        <dbReference type="EMBL" id="EXM17814.1"/>
    </source>
</evidence>
<sequence length="267" mass="30277">MAVREARIPRIRSCLVGKALGSLSSLALKFMIFTTNLEFLFFFSWKVNDLREQGREVARPESEKRVQERKKKLFWRASWLSSSLTENPRPLNECAYGTTARKPTRCNATVTPHASFAALPPPGQFTTSNAMFITWQTRGKDPGSRRISANTADILSASSLSLHARHELMEWALAEIKCLCAFPRRPPPLLITQDLDSLAPTRITHSQPAKKRRHVAYNFITIPIQYSLRSIKTFVSQHLDLPSHTVLLPSDDPPIFHVWQNGNRSTN</sequence>
<organism evidence="1">
    <name type="scientific">Fusarium oxysporum f. sp. vasinfectum 25433</name>
    <dbReference type="NCBI Taxonomy" id="1089449"/>
    <lineage>
        <taxon>Eukaryota</taxon>
        <taxon>Fungi</taxon>
        <taxon>Dikarya</taxon>
        <taxon>Ascomycota</taxon>
        <taxon>Pezizomycotina</taxon>
        <taxon>Sordariomycetes</taxon>
        <taxon>Hypocreomycetidae</taxon>
        <taxon>Hypocreales</taxon>
        <taxon>Nectriaceae</taxon>
        <taxon>Fusarium</taxon>
        <taxon>Fusarium oxysporum species complex</taxon>
    </lineage>
</organism>
<dbReference type="Proteomes" id="UP000030701">
    <property type="component" value="Unassembled WGS sequence"/>
</dbReference>
<gene>
    <name evidence="1" type="ORF">FOTG_14058</name>
</gene>
<dbReference type="HOGENOM" id="CLU_091067_0_0_1"/>